<dbReference type="Gene3D" id="3.30.1060.10">
    <property type="entry name" value="Peptide methionine sulphoxide reductase MsrA"/>
    <property type="match status" value="1"/>
</dbReference>
<dbReference type="eggNOG" id="COG0225">
    <property type="taxonomic scope" value="Bacteria"/>
</dbReference>
<sequence length="218" mass="24663">MMNYKTLFFTSSVALLASCSQSTAAPNVAESERLDTKPEITKTIVVAGGCFWCVESDFDKVDGVVATISGYSGGHVDNPTYKQVSREDTGHYEVLQIEYDPETVSFDELLTYYWRHVDPTDDGGQFCDRGDSYKTAIFVNDENEQQIALKSKSDLENSGVLEAPVVTPILTAAPFYPAEIYHQNYYKKNPLRYRYYRSSCGRDKRIEQVWANNETAHK</sequence>
<feature type="chain" id="PRO_5002971413" description="Peptide methionine sulfoxide reductase MsrA" evidence="5">
    <location>
        <begin position="25"/>
        <end position="218"/>
    </location>
</feature>
<feature type="domain" description="Peptide methionine sulphoxide reductase MsrA" evidence="6">
    <location>
        <begin position="43"/>
        <end position="194"/>
    </location>
</feature>
<dbReference type="KEGG" id="hba:Hbal_0130"/>
<dbReference type="InterPro" id="IPR002569">
    <property type="entry name" value="Met_Sox_Rdtase_MsrA_dom"/>
</dbReference>
<dbReference type="RefSeq" id="WP_012777990.1">
    <property type="nucleotide sequence ID" value="NC_012982.1"/>
</dbReference>
<dbReference type="Pfam" id="PF01625">
    <property type="entry name" value="PMSR"/>
    <property type="match status" value="1"/>
</dbReference>
<comment type="similarity">
    <text evidence="4">Belongs to the MsrA Met sulfoxide reductase family.</text>
</comment>
<evidence type="ECO:0000259" key="6">
    <source>
        <dbReference type="Pfam" id="PF01625"/>
    </source>
</evidence>
<dbReference type="STRING" id="582402.Hbal_0130"/>
<proteinExistence type="inferred from homology"/>
<keyword evidence="8" id="KW-1185">Reference proteome</keyword>
<dbReference type="PANTHER" id="PTHR43774:SF1">
    <property type="entry name" value="PEPTIDE METHIONINE SULFOXIDE REDUCTASE MSRA 2"/>
    <property type="match status" value="1"/>
</dbReference>
<protein>
    <recommendedName>
        <fullName evidence="4">Peptide methionine sulfoxide reductase MsrA</fullName>
        <shortName evidence="4">Protein-methionine-S-oxide reductase</shortName>
        <ecNumber evidence="4">1.8.4.11</ecNumber>
    </recommendedName>
    <alternativeName>
        <fullName evidence="4">Peptide-methionine (S)-S-oxide reductase</fullName>
        <shortName evidence="4">Peptide Met(O) reductase</shortName>
    </alternativeName>
</protein>
<dbReference type="PROSITE" id="PS51257">
    <property type="entry name" value="PROKAR_LIPOPROTEIN"/>
    <property type="match status" value="1"/>
</dbReference>
<comment type="catalytic activity">
    <reaction evidence="2 4">
        <text>L-methionyl-[protein] + [thioredoxin]-disulfide + H2O = L-methionyl-(S)-S-oxide-[protein] + [thioredoxin]-dithiol</text>
        <dbReference type="Rhea" id="RHEA:14217"/>
        <dbReference type="Rhea" id="RHEA-COMP:10698"/>
        <dbReference type="Rhea" id="RHEA-COMP:10700"/>
        <dbReference type="Rhea" id="RHEA-COMP:12313"/>
        <dbReference type="Rhea" id="RHEA-COMP:12315"/>
        <dbReference type="ChEBI" id="CHEBI:15377"/>
        <dbReference type="ChEBI" id="CHEBI:16044"/>
        <dbReference type="ChEBI" id="CHEBI:29950"/>
        <dbReference type="ChEBI" id="CHEBI:44120"/>
        <dbReference type="ChEBI" id="CHEBI:50058"/>
        <dbReference type="EC" id="1.8.4.11"/>
    </reaction>
</comment>
<organism evidence="7 8">
    <name type="scientific">Hirschia baltica (strain ATCC 49814 / DSM 5838 / IFAM 1418)</name>
    <dbReference type="NCBI Taxonomy" id="582402"/>
    <lineage>
        <taxon>Bacteria</taxon>
        <taxon>Pseudomonadati</taxon>
        <taxon>Pseudomonadota</taxon>
        <taxon>Alphaproteobacteria</taxon>
        <taxon>Hyphomonadales</taxon>
        <taxon>Hyphomonadaceae</taxon>
        <taxon>Hirschia</taxon>
    </lineage>
</organism>
<gene>
    <name evidence="4" type="primary">msrA</name>
    <name evidence="7" type="ordered locus">Hbal_0130</name>
</gene>
<keyword evidence="5" id="KW-0732">Signal</keyword>
<keyword evidence="1 4" id="KW-0560">Oxidoreductase</keyword>
<dbReference type="Proteomes" id="UP000002745">
    <property type="component" value="Chromosome"/>
</dbReference>
<dbReference type="HOGENOM" id="CLU_031040_10_1_5"/>
<evidence type="ECO:0000256" key="5">
    <source>
        <dbReference type="SAM" id="SignalP"/>
    </source>
</evidence>
<dbReference type="NCBIfam" id="TIGR00401">
    <property type="entry name" value="msrA"/>
    <property type="match status" value="1"/>
</dbReference>
<dbReference type="GO" id="GO:0033744">
    <property type="term" value="F:L-methionine:thioredoxin-disulfide S-oxidoreductase activity"/>
    <property type="evidence" value="ECO:0007669"/>
    <property type="project" value="RHEA"/>
</dbReference>
<dbReference type="PANTHER" id="PTHR43774">
    <property type="entry name" value="PEPTIDE METHIONINE SULFOXIDE REDUCTASE"/>
    <property type="match status" value="1"/>
</dbReference>
<dbReference type="InterPro" id="IPR036509">
    <property type="entry name" value="Met_Sox_Rdtase_MsrA_sf"/>
</dbReference>
<dbReference type="GO" id="GO:0008113">
    <property type="term" value="F:peptide-methionine (S)-S-oxide reductase activity"/>
    <property type="evidence" value="ECO:0007669"/>
    <property type="project" value="UniProtKB-UniRule"/>
</dbReference>
<reference evidence="8" key="1">
    <citation type="journal article" date="2011" name="J. Bacteriol.">
        <title>Genome sequences of eight morphologically diverse alphaproteobacteria.</title>
        <authorList>
            <consortium name="US DOE Joint Genome Institute"/>
            <person name="Brown P.J."/>
            <person name="Kysela D.T."/>
            <person name="Buechlein A."/>
            <person name="Hemmerich C."/>
            <person name="Brun Y.V."/>
        </authorList>
    </citation>
    <scope>NUCLEOTIDE SEQUENCE [LARGE SCALE GENOMIC DNA]</scope>
    <source>
        <strain evidence="8">ATCC 49814 / DSM 5838 / IFAM 1418</strain>
    </source>
</reference>
<name>C6XL03_HIRBI</name>
<evidence type="ECO:0000256" key="2">
    <source>
        <dbReference type="ARBA" id="ARBA00047806"/>
    </source>
</evidence>
<dbReference type="AlphaFoldDB" id="C6XL03"/>
<feature type="active site" evidence="4">
    <location>
        <position position="50"/>
    </location>
</feature>
<dbReference type="EC" id="1.8.4.11" evidence="4"/>
<dbReference type="HAMAP" id="MF_01401">
    <property type="entry name" value="MsrA"/>
    <property type="match status" value="1"/>
</dbReference>
<accession>C6XL03</accession>
<evidence type="ECO:0000256" key="3">
    <source>
        <dbReference type="ARBA" id="ARBA00048782"/>
    </source>
</evidence>
<dbReference type="SUPFAM" id="SSF55068">
    <property type="entry name" value="Peptide methionine sulfoxide reductase"/>
    <property type="match status" value="1"/>
</dbReference>
<feature type="signal peptide" evidence="5">
    <location>
        <begin position="1"/>
        <end position="24"/>
    </location>
</feature>
<dbReference type="EMBL" id="CP001678">
    <property type="protein sequence ID" value="ACT57832.1"/>
    <property type="molecule type" value="Genomic_DNA"/>
</dbReference>
<evidence type="ECO:0000256" key="1">
    <source>
        <dbReference type="ARBA" id="ARBA00023002"/>
    </source>
</evidence>
<evidence type="ECO:0000313" key="7">
    <source>
        <dbReference type="EMBL" id="ACT57832.1"/>
    </source>
</evidence>
<comment type="function">
    <text evidence="4">Has an important function as a repair enzyme for proteins that have been inactivated by oxidation. Catalyzes the reversible oxidation-reduction of methionine sulfoxide in proteins to methionine.</text>
</comment>
<evidence type="ECO:0000313" key="8">
    <source>
        <dbReference type="Proteomes" id="UP000002745"/>
    </source>
</evidence>
<evidence type="ECO:0000256" key="4">
    <source>
        <dbReference type="HAMAP-Rule" id="MF_01401"/>
    </source>
</evidence>
<dbReference type="OrthoDB" id="4174719at2"/>
<comment type="catalytic activity">
    <reaction evidence="3 4">
        <text>[thioredoxin]-disulfide + L-methionine + H2O = L-methionine (S)-S-oxide + [thioredoxin]-dithiol</text>
        <dbReference type="Rhea" id="RHEA:19993"/>
        <dbReference type="Rhea" id="RHEA-COMP:10698"/>
        <dbReference type="Rhea" id="RHEA-COMP:10700"/>
        <dbReference type="ChEBI" id="CHEBI:15377"/>
        <dbReference type="ChEBI" id="CHEBI:29950"/>
        <dbReference type="ChEBI" id="CHEBI:50058"/>
        <dbReference type="ChEBI" id="CHEBI:57844"/>
        <dbReference type="ChEBI" id="CHEBI:58772"/>
        <dbReference type="EC" id="1.8.4.11"/>
    </reaction>
</comment>